<dbReference type="PROSITE" id="PS50020">
    <property type="entry name" value="WW_DOMAIN_2"/>
    <property type="match status" value="2"/>
</dbReference>
<evidence type="ECO:0000313" key="3">
    <source>
        <dbReference type="Proteomes" id="UP000193642"/>
    </source>
</evidence>
<dbReference type="CDD" id="cd00201">
    <property type="entry name" value="WW"/>
    <property type="match status" value="2"/>
</dbReference>
<dbReference type="OrthoDB" id="2367685at2759"/>
<organism evidence="2 3">
    <name type="scientific">Rhizoclosmatium globosum</name>
    <dbReference type="NCBI Taxonomy" id="329046"/>
    <lineage>
        <taxon>Eukaryota</taxon>
        <taxon>Fungi</taxon>
        <taxon>Fungi incertae sedis</taxon>
        <taxon>Chytridiomycota</taxon>
        <taxon>Chytridiomycota incertae sedis</taxon>
        <taxon>Chytridiomycetes</taxon>
        <taxon>Chytridiales</taxon>
        <taxon>Chytriomycetaceae</taxon>
        <taxon>Rhizoclosmatium</taxon>
    </lineage>
</organism>
<proteinExistence type="predicted"/>
<dbReference type="SUPFAM" id="SSF51045">
    <property type="entry name" value="WW domain"/>
    <property type="match status" value="2"/>
</dbReference>
<dbReference type="InterPro" id="IPR036020">
    <property type="entry name" value="WW_dom_sf"/>
</dbReference>
<dbReference type="Gene3D" id="2.20.70.10">
    <property type="match status" value="2"/>
</dbReference>
<gene>
    <name evidence="2" type="ORF">BCR33DRAFT_716695</name>
</gene>
<dbReference type="SMART" id="SM00456">
    <property type="entry name" value="WW"/>
    <property type="match status" value="2"/>
</dbReference>
<dbReference type="EMBL" id="MCGO01000021">
    <property type="protein sequence ID" value="ORY44728.1"/>
    <property type="molecule type" value="Genomic_DNA"/>
</dbReference>
<accession>A0A1Y2CCG8</accession>
<dbReference type="InterPro" id="IPR001202">
    <property type="entry name" value="WW_dom"/>
</dbReference>
<feature type="domain" description="WW" evidence="1">
    <location>
        <begin position="119"/>
        <end position="153"/>
    </location>
</feature>
<reference evidence="2 3" key="1">
    <citation type="submission" date="2016-07" db="EMBL/GenBank/DDBJ databases">
        <title>Pervasive Adenine N6-methylation of Active Genes in Fungi.</title>
        <authorList>
            <consortium name="DOE Joint Genome Institute"/>
            <person name="Mondo S.J."/>
            <person name="Dannebaum R.O."/>
            <person name="Kuo R.C."/>
            <person name="Labutti K."/>
            <person name="Haridas S."/>
            <person name="Kuo A."/>
            <person name="Salamov A."/>
            <person name="Ahrendt S.R."/>
            <person name="Lipzen A."/>
            <person name="Sullivan W."/>
            <person name="Andreopoulos W.B."/>
            <person name="Clum A."/>
            <person name="Lindquist E."/>
            <person name="Daum C."/>
            <person name="Ramamoorthy G.K."/>
            <person name="Gryganskyi A."/>
            <person name="Culley D."/>
            <person name="Magnuson J.K."/>
            <person name="James T.Y."/>
            <person name="O'Malley M.A."/>
            <person name="Stajich J.E."/>
            <person name="Spatafora J.W."/>
            <person name="Visel A."/>
            <person name="Grigoriev I.V."/>
        </authorList>
    </citation>
    <scope>NUCLEOTIDE SEQUENCE [LARGE SCALE GENOMIC DNA]</scope>
    <source>
        <strain evidence="2 3">JEL800</strain>
    </source>
</reference>
<dbReference type="PROSITE" id="PS01159">
    <property type="entry name" value="WW_DOMAIN_1"/>
    <property type="match status" value="2"/>
</dbReference>
<keyword evidence="3" id="KW-1185">Reference proteome</keyword>
<evidence type="ECO:0000313" key="2">
    <source>
        <dbReference type="EMBL" id="ORY44728.1"/>
    </source>
</evidence>
<protein>
    <recommendedName>
        <fullName evidence="1">WW domain-containing protein</fullName>
    </recommendedName>
</protein>
<name>A0A1Y2CCG8_9FUNG</name>
<dbReference type="PANTHER" id="PTHR46697">
    <property type="entry name" value="FORMIN-BINDING PROTEIN 4"/>
    <property type="match status" value="1"/>
</dbReference>
<comment type="caution">
    <text evidence="2">The sequence shown here is derived from an EMBL/GenBank/DDBJ whole genome shotgun (WGS) entry which is preliminary data.</text>
</comment>
<dbReference type="AlphaFoldDB" id="A0A1Y2CCG8"/>
<dbReference type="Proteomes" id="UP000193642">
    <property type="component" value="Unassembled WGS sequence"/>
</dbReference>
<sequence>MLSSNSSSSKSSDQQLPHAATTAVLPPGWVAQWSPEFQRYFFANTFTGVTQWDVPVAGGFGERGVLVQPLTPPSASTAISTTSTQQNSNVFHRIDSLVSTLAAAIPRISIQRYKVYEAPPLPQGWIAQWSIEHNRWFFVNTLTCQSQWELPQSRAEDEPLPEYKPNA</sequence>
<evidence type="ECO:0000259" key="1">
    <source>
        <dbReference type="PROSITE" id="PS50020"/>
    </source>
</evidence>
<dbReference type="InterPro" id="IPR053076">
    <property type="entry name" value="WW_domain_protein"/>
</dbReference>
<dbReference type="Pfam" id="PF00397">
    <property type="entry name" value="WW"/>
    <property type="match status" value="2"/>
</dbReference>
<feature type="domain" description="WW" evidence="1">
    <location>
        <begin position="23"/>
        <end position="57"/>
    </location>
</feature>
<dbReference type="PANTHER" id="PTHR46697:SF1">
    <property type="entry name" value="FORMIN-BINDING PROTEIN 4"/>
    <property type="match status" value="1"/>
</dbReference>